<reference evidence="3 4" key="1">
    <citation type="journal article" date="2022" name="Int. J. Syst. Evol. Microbiol.">
        <title>Noviherbaspirillum aridicola sp. nov., isolated from an arid soil in Pakistan.</title>
        <authorList>
            <person name="Khan I.U."/>
            <person name="Saqib M."/>
            <person name="Amin A."/>
            <person name="Hussain F."/>
            <person name="Li L."/>
            <person name="Liu Y.H."/>
            <person name="Fang B.Z."/>
            <person name="Ahmed I."/>
            <person name="Li W.J."/>
        </authorList>
    </citation>
    <scope>NUCLEOTIDE SEQUENCE [LARGE SCALE GENOMIC DNA]</scope>
    <source>
        <strain evidence="3 4">NCCP-691</strain>
    </source>
</reference>
<dbReference type="PANTHER" id="PTHR39200:SF1">
    <property type="entry name" value="AUTO-TRANSPORTER ADHESIN HEAD GIN DOMAIN-CONTAINING PROTEIN-RELATED"/>
    <property type="match status" value="1"/>
</dbReference>
<name>A0ABQ4Q3I0_9BURK</name>
<evidence type="ECO:0000313" key="3">
    <source>
        <dbReference type="EMBL" id="GIZ51751.1"/>
    </source>
</evidence>
<feature type="domain" description="Putative auto-transporter adhesin head GIN" evidence="2">
    <location>
        <begin position="44"/>
        <end position="220"/>
    </location>
</feature>
<evidence type="ECO:0000256" key="1">
    <source>
        <dbReference type="SAM" id="SignalP"/>
    </source>
</evidence>
<evidence type="ECO:0000313" key="4">
    <source>
        <dbReference type="Proteomes" id="UP000887222"/>
    </source>
</evidence>
<dbReference type="InterPro" id="IPR021255">
    <property type="entry name" value="DUF2807"/>
</dbReference>
<dbReference type="Gene3D" id="2.160.20.120">
    <property type="match status" value="1"/>
</dbReference>
<proteinExistence type="predicted"/>
<dbReference type="PANTHER" id="PTHR39200">
    <property type="entry name" value="HYPOTHETICAL EXPORTED PROTEIN"/>
    <property type="match status" value="1"/>
</dbReference>
<protein>
    <recommendedName>
        <fullName evidence="2">Putative auto-transporter adhesin head GIN domain-containing protein</fullName>
    </recommendedName>
</protein>
<keyword evidence="4" id="KW-1185">Reference proteome</keyword>
<sequence>MHPVEEMKPGRRALIAAIAAALVSPALPALADSASFAADGVTRVRYSLPGELLIRQGAQEKLVVEADPKVLQQLDVRVRGDQLVIASRGSFKTNKGIRLTLTLKSLRGLVADGSGNSRIEGFGGDAIEAVADGSGNIALANVKPAQLTLTIKGSGNIEADGSGNSLQASVGGSGEIDAAGFRAQAAQARIAGSGSIRVHAERDLQAVISGAGNIEYKGKAKVTESITGAGSVDRL</sequence>
<feature type="signal peptide" evidence="1">
    <location>
        <begin position="1"/>
        <end position="31"/>
    </location>
</feature>
<evidence type="ECO:0000259" key="2">
    <source>
        <dbReference type="Pfam" id="PF10988"/>
    </source>
</evidence>
<feature type="chain" id="PRO_5045830069" description="Putative auto-transporter adhesin head GIN domain-containing protein" evidence="1">
    <location>
        <begin position="32"/>
        <end position="235"/>
    </location>
</feature>
<comment type="caution">
    <text evidence="3">The sequence shown here is derived from an EMBL/GenBank/DDBJ whole genome shotgun (WGS) entry which is preliminary data.</text>
</comment>
<dbReference type="Pfam" id="PF10988">
    <property type="entry name" value="DUF2807"/>
    <property type="match status" value="1"/>
</dbReference>
<dbReference type="EMBL" id="BPMK01000007">
    <property type="protein sequence ID" value="GIZ51751.1"/>
    <property type="molecule type" value="Genomic_DNA"/>
</dbReference>
<dbReference type="RefSeq" id="WP_220807920.1">
    <property type="nucleotide sequence ID" value="NZ_BPMK01000007.1"/>
</dbReference>
<keyword evidence="1" id="KW-0732">Signal</keyword>
<accession>A0ABQ4Q3I0</accession>
<organism evidence="3 4">
    <name type="scientific">Noviherbaspirillum aridicola</name>
    <dbReference type="NCBI Taxonomy" id="2849687"/>
    <lineage>
        <taxon>Bacteria</taxon>
        <taxon>Pseudomonadati</taxon>
        <taxon>Pseudomonadota</taxon>
        <taxon>Betaproteobacteria</taxon>
        <taxon>Burkholderiales</taxon>
        <taxon>Oxalobacteraceae</taxon>
        <taxon>Noviherbaspirillum</taxon>
    </lineage>
</organism>
<dbReference type="Proteomes" id="UP000887222">
    <property type="component" value="Unassembled WGS sequence"/>
</dbReference>
<gene>
    <name evidence="3" type="ORF">NCCP691_17650</name>
</gene>